<dbReference type="InterPro" id="IPR010090">
    <property type="entry name" value="Phage_tape_meas"/>
</dbReference>
<feature type="non-terminal residue" evidence="2">
    <location>
        <position position="1"/>
    </location>
</feature>
<evidence type="ECO:0000313" key="2">
    <source>
        <dbReference type="EMBL" id="GAH13806.1"/>
    </source>
</evidence>
<sequence>TVINAFKLPMSDTQKVADIMFTTVKGGKTTFEELSASLFQVAPIAAASGVRFEEVSAALATMTKQGVPTTVATTQLRQAMVALQKPTADMNRVINDLGYESGQTMLEELGLAKTLDTLQRATAGSNEMLMKMFGSVEAGSAVLALTGSNAVTFAADLEAMENATGA</sequence>
<gene>
    <name evidence="2" type="ORF">S01H4_61788</name>
</gene>
<feature type="non-terminal residue" evidence="2">
    <location>
        <position position="166"/>
    </location>
</feature>
<reference evidence="2" key="1">
    <citation type="journal article" date="2014" name="Front. Microbiol.">
        <title>High frequency of phylogenetically diverse reductive dehalogenase-homologous genes in deep subseafloor sedimentary metagenomes.</title>
        <authorList>
            <person name="Kawai M."/>
            <person name="Futagami T."/>
            <person name="Toyoda A."/>
            <person name="Takaki Y."/>
            <person name="Nishi S."/>
            <person name="Hori S."/>
            <person name="Arai W."/>
            <person name="Tsubouchi T."/>
            <person name="Morono Y."/>
            <person name="Uchiyama I."/>
            <person name="Ito T."/>
            <person name="Fujiyama A."/>
            <person name="Inagaki F."/>
            <person name="Takami H."/>
        </authorList>
    </citation>
    <scope>NUCLEOTIDE SEQUENCE</scope>
    <source>
        <strain evidence="2">Expedition CK06-06</strain>
    </source>
</reference>
<feature type="domain" description="Phage tail tape measure protein" evidence="1">
    <location>
        <begin position="2"/>
        <end position="134"/>
    </location>
</feature>
<dbReference type="AlphaFoldDB" id="X1CZ40"/>
<dbReference type="EMBL" id="BART01036721">
    <property type="protein sequence ID" value="GAH13806.1"/>
    <property type="molecule type" value="Genomic_DNA"/>
</dbReference>
<evidence type="ECO:0000259" key="1">
    <source>
        <dbReference type="Pfam" id="PF10145"/>
    </source>
</evidence>
<accession>X1CZ40</accession>
<protein>
    <recommendedName>
        <fullName evidence="1">Phage tail tape measure protein domain-containing protein</fullName>
    </recommendedName>
</protein>
<dbReference type="Pfam" id="PF10145">
    <property type="entry name" value="PhageMin_Tail"/>
    <property type="match status" value="1"/>
</dbReference>
<name>X1CZ40_9ZZZZ</name>
<comment type="caution">
    <text evidence="2">The sequence shown here is derived from an EMBL/GenBank/DDBJ whole genome shotgun (WGS) entry which is preliminary data.</text>
</comment>
<dbReference type="NCBIfam" id="TIGR01760">
    <property type="entry name" value="tape_meas_TP901"/>
    <property type="match status" value="1"/>
</dbReference>
<proteinExistence type="predicted"/>
<organism evidence="2">
    <name type="scientific">marine sediment metagenome</name>
    <dbReference type="NCBI Taxonomy" id="412755"/>
    <lineage>
        <taxon>unclassified sequences</taxon>
        <taxon>metagenomes</taxon>
        <taxon>ecological metagenomes</taxon>
    </lineage>
</organism>